<keyword evidence="3" id="KW-1185">Reference proteome</keyword>
<evidence type="ECO:0000313" key="3">
    <source>
        <dbReference type="Proteomes" id="UP001152797"/>
    </source>
</evidence>
<comment type="caution">
    <text evidence="1">The sequence shown here is derived from an EMBL/GenBank/DDBJ whole genome shotgun (WGS) entry which is preliminary data.</text>
</comment>
<sequence>MEASQQSGRNRGVDEGVLTVKDKTFFGENSTTIVLGGAEVERRGTAWQGRLEVMGDLQIAAVEWRRGIAEEEEEEKNWKKGRSKLM</sequence>
<dbReference type="EMBL" id="CAMXCT030006711">
    <property type="protein sequence ID" value="CAL4806035.1"/>
    <property type="molecule type" value="Genomic_DNA"/>
</dbReference>
<reference evidence="2 3" key="2">
    <citation type="submission" date="2024-05" db="EMBL/GenBank/DDBJ databases">
        <authorList>
            <person name="Chen Y."/>
            <person name="Shah S."/>
            <person name="Dougan E. K."/>
            <person name="Thang M."/>
            <person name="Chan C."/>
        </authorList>
    </citation>
    <scope>NUCLEOTIDE SEQUENCE [LARGE SCALE GENOMIC DNA]</scope>
</reference>
<dbReference type="Proteomes" id="UP001152797">
    <property type="component" value="Unassembled WGS sequence"/>
</dbReference>
<gene>
    <name evidence="1" type="ORF">C1SCF055_LOCUS43266</name>
</gene>
<protein>
    <submittedName>
        <fullName evidence="1">Uncharacterized protein</fullName>
    </submittedName>
</protein>
<name>A0A9P1GPN4_9DINO</name>
<dbReference type="AlphaFoldDB" id="A0A9P1GPN4"/>
<dbReference type="EMBL" id="CAMXCT010006711">
    <property type="protein sequence ID" value="CAI4018723.1"/>
    <property type="molecule type" value="Genomic_DNA"/>
</dbReference>
<dbReference type="EMBL" id="CAMXCT020006711">
    <property type="protein sequence ID" value="CAL1172098.1"/>
    <property type="molecule type" value="Genomic_DNA"/>
</dbReference>
<accession>A0A9P1GPN4</accession>
<proteinExistence type="predicted"/>
<organism evidence="1">
    <name type="scientific">Cladocopium goreaui</name>
    <dbReference type="NCBI Taxonomy" id="2562237"/>
    <lineage>
        <taxon>Eukaryota</taxon>
        <taxon>Sar</taxon>
        <taxon>Alveolata</taxon>
        <taxon>Dinophyceae</taxon>
        <taxon>Suessiales</taxon>
        <taxon>Symbiodiniaceae</taxon>
        <taxon>Cladocopium</taxon>
    </lineage>
</organism>
<evidence type="ECO:0000313" key="2">
    <source>
        <dbReference type="EMBL" id="CAL4806035.1"/>
    </source>
</evidence>
<reference evidence="1" key="1">
    <citation type="submission" date="2022-10" db="EMBL/GenBank/DDBJ databases">
        <authorList>
            <person name="Chen Y."/>
            <person name="Dougan E. K."/>
            <person name="Chan C."/>
            <person name="Rhodes N."/>
            <person name="Thang M."/>
        </authorList>
    </citation>
    <scope>NUCLEOTIDE SEQUENCE</scope>
</reference>
<evidence type="ECO:0000313" key="1">
    <source>
        <dbReference type="EMBL" id="CAI4018723.1"/>
    </source>
</evidence>